<sequence>MNPSLGAKRNKSHEARARRRAAISLSPPTNINPTDFKTKKIQVFCQRECEMGRRREETKKF</sequence>
<protein>
    <submittedName>
        <fullName evidence="3">Uncharacterized protein</fullName>
    </submittedName>
</protein>
<name>A0A915KWU4_ROMCU</name>
<dbReference type="Proteomes" id="UP000887565">
    <property type="component" value="Unplaced"/>
</dbReference>
<feature type="compositionally biased region" description="Basic residues" evidence="1">
    <location>
        <begin position="8"/>
        <end position="21"/>
    </location>
</feature>
<accession>A0A915KWU4</accession>
<keyword evidence="2" id="KW-1185">Reference proteome</keyword>
<feature type="compositionally biased region" description="Polar residues" evidence="1">
    <location>
        <begin position="26"/>
        <end position="35"/>
    </location>
</feature>
<feature type="region of interest" description="Disordered" evidence="1">
    <location>
        <begin position="1"/>
        <end position="35"/>
    </location>
</feature>
<dbReference type="WBParaSite" id="nRc.2.0.1.t43422-RA">
    <property type="protein sequence ID" value="nRc.2.0.1.t43422-RA"/>
    <property type="gene ID" value="nRc.2.0.1.g43422"/>
</dbReference>
<evidence type="ECO:0000256" key="1">
    <source>
        <dbReference type="SAM" id="MobiDB-lite"/>
    </source>
</evidence>
<evidence type="ECO:0000313" key="2">
    <source>
        <dbReference type="Proteomes" id="UP000887565"/>
    </source>
</evidence>
<dbReference type="AlphaFoldDB" id="A0A915KWU4"/>
<evidence type="ECO:0000313" key="3">
    <source>
        <dbReference type="WBParaSite" id="nRc.2.0.1.t43422-RA"/>
    </source>
</evidence>
<reference evidence="3" key="1">
    <citation type="submission" date="2022-11" db="UniProtKB">
        <authorList>
            <consortium name="WormBaseParasite"/>
        </authorList>
    </citation>
    <scope>IDENTIFICATION</scope>
</reference>
<organism evidence="2 3">
    <name type="scientific">Romanomermis culicivorax</name>
    <name type="common">Nematode worm</name>
    <dbReference type="NCBI Taxonomy" id="13658"/>
    <lineage>
        <taxon>Eukaryota</taxon>
        <taxon>Metazoa</taxon>
        <taxon>Ecdysozoa</taxon>
        <taxon>Nematoda</taxon>
        <taxon>Enoplea</taxon>
        <taxon>Dorylaimia</taxon>
        <taxon>Mermithida</taxon>
        <taxon>Mermithoidea</taxon>
        <taxon>Mermithidae</taxon>
        <taxon>Romanomermis</taxon>
    </lineage>
</organism>
<proteinExistence type="predicted"/>